<dbReference type="Pfam" id="PF02194">
    <property type="entry name" value="PXA"/>
    <property type="match status" value="1"/>
</dbReference>
<dbReference type="GeneID" id="30212415"/>
<dbReference type="EMBL" id="KI894025">
    <property type="protein sequence ID" value="OCF22369.1"/>
    <property type="molecule type" value="Genomic_DNA"/>
</dbReference>
<feature type="domain" description="PXA" evidence="2">
    <location>
        <begin position="68"/>
        <end position="255"/>
    </location>
</feature>
<keyword evidence="5" id="KW-1185">Reference proteome</keyword>
<dbReference type="GO" id="GO:0035091">
    <property type="term" value="F:phosphatidylinositol binding"/>
    <property type="evidence" value="ECO:0007669"/>
    <property type="project" value="TreeGrafter"/>
</dbReference>
<feature type="region of interest" description="Disordered" evidence="1">
    <location>
        <begin position="256"/>
        <end position="280"/>
    </location>
</feature>
<reference evidence="3" key="3">
    <citation type="submission" date="2014-01" db="EMBL/GenBank/DDBJ databases">
        <title>Evolution of pathogenesis and genome organization in the Tremellales.</title>
        <authorList>
            <person name="Cuomo C."/>
            <person name="Litvintseva A."/>
            <person name="Heitman J."/>
            <person name="Chen Y."/>
            <person name="Sun S."/>
            <person name="Springer D."/>
            <person name="Dromer F."/>
            <person name="Young S."/>
            <person name="Zeng Q."/>
            <person name="Chapman S."/>
            <person name="Gujja S."/>
            <person name="Saif S."/>
            <person name="Birren B."/>
        </authorList>
    </citation>
    <scope>NUCLEOTIDE SEQUENCE</scope>
    <source>
        <strain evidence="3">CBS 10118</strain>
    </source>
</reference>
<evidence type="ECO:0000256" key="1">
    <source>
        <dbReference type="SAM" id="MobiDB-lite"/>
    </source>
</evidence>
<dbReference type="Proteomes" id="UP000092730">
    <property type="component" value="Chromosome 8"/>
</dbReference>
<evidence type="ECO:0000313" key="3">
    <source>
        <dbReference type="EMBL" id="OCF22369.1"/>
    </source>
</evidence>
<reference evidence="3" key="1">
    <citation type="submission" date="2013-07" db="EMBL/GenBank/DDBJ databases">
        <title>The Genome Sequence of Cryptococcus bestiolae CBS10118.</title>
        <authorList>
            <consortium name="The Broad Institute Genome Sequencing Platform"/>
            <person name="Cuomo C."/>
            <person name="Litvintseva A."/>
            <person name="Chen Y."/>
            <person name="Heitman J."/>
            <person name="Sun S."/>
            <person name="Springer D."/>
            <person name="Dromer F."/>
            <person name="Young S.K."/>
            <person name="Zeng Q."/>
            <person name="Gargeya S."/>
            <person name="Fitzgerald M."/>
            <person name="Abouelleil A."/>
            <person name="Alvarado L."/>
            <person name="Berlin A.M."/>
            <person name="Chapman S.B."/>
            <person name="Dewar J."/>
            <person name="Goldberg J."/>
            <person name="Griggs A."/>
            <person name="Gujja S."/>
            <person name="Hansen M."/>
            <person name="Howarth C."/>
            <person name="Imamovic A."/>
            <person name="Larimer J."/>
            <person name="McCowan C."/>
            <person name="Murphy C."/>
            <person name="Pearson M."/>
            <person name="Priest M."/>
            <person name="Roberts A."/>
            <person name="Saif S."/>
            <person name="Shea T."/>
            <person name="Sykes S."/>
            <person name="Wortman J."/>
            <person name="Nusbaum C."/>
            <person name="Birren B."/>
        </authorList>
    </citation>
    <scope>NUCLEOTIDE SEQUENCE [LARGE SCALE GENOMIC DNA]</scope>
    <source>
        <strain evidence="3">CBS 10118</strain>
    </source>
</reference>
<proteinExistence type="predicted"/>
<organism evidence="3">
    <name type="scientific">Kwoniella bestiolae CBS 10118</name>
    <dbReference type="NCBI Taxonomy" id="1296100"/>
    <lineage>
        <taxon>Eukaryota</taxon>
        <taxon>Fungi</taxon>
        <taxon>Dikarya</taxon>
        <taxon>Basidiomycota</taxon>
        <taxon>Agaricomycotina</taxon>
        <taxon>Tremellomycetes</taxon>
        <taxon>Tremellales</taxon>
        <taxon>Cryptococcaceae</taxon>
        <taxon>Kwoniella</taxon>
    </lineage>
</organism>
<sequence length="507" mass="57259">MSTPHPRPPADKLHKRTSIASSTTPIPQLVRSRSTIHLPLHRRIIFPHDDPSSDIPQIVKGDNGEVELELINERLYHLLALAVRAYVTSWYIRFTPDRSFPPLIHQQIIYPILSPVLSNLNTTQGKDRICHLLLIDLPVILHLHVQTYYEAKSSRAYLPSDGQDGLSEGYYRRLPLLSITPSKDGGGYTLSPLYLSALSSALLNRYITEQRHVPDVERLMAREILSKSILCNVLRRLCEGWFWYQLVLKILGEPDGAPSPSPSPSPSPEKTKTKEKETEKEGRSLDQIILNFINTCITLCIRLWGICISIVALYSAAPKTVDRRYERSYEPLLLLLREVLGIDGYEGLEMRRWAKRMIWGCMELVVGLCGGMLDRLFPHLLKSHFLTPSTSLRLIDLMERLLFPDGYPGPSPVDPTPQEALDLRERAEKRIDELVPSLIKRVFFNTKRGTKVLLDPLEDSGCNAHLVGMVLNAVVGGVIPDLVIPLEVDEEEKNEEDRQAVGADGGW</sequence>
<evidence type="ECO:0000313" key="5">
    <source>
        <dbReference type="Proteomes" id="UP000092730"/>
    </source>
</evidence>
<protein>
    <recommendedName>
        <fullName evidence="2">PXA domain-containing protein</fullName>
    </recommendedName>
</protein>
<gene>
    <name evidence="3" type="ORF">I302_08016</name>
    <name evidence="4" type="ORF">I302_108879</name>
</gene>
<evidence type="ECO:0000313" key="4">
    <source>
        <dbReference type="EMBL" id="WVW86824.1"/>
    </source>
</evidence>
<dbReference type="InterPro" id="IPR003114">
    <property type="entry name" value="Phox_assoc"/>
</dbReference>
<evidence type="ECO:0000259" key="2">
    <source>
        <dbReference type="PROSITE" id="PS51207"/>
    </source>
</evidence>
<dbReference type="PROSITE" id="PS51207">
    <property type="entry name" value="PXA"/>
    <property type="match status" value="1"/>
</dbReference>
<dbReference type="AlphaFoldDB" id="A0A1B9FUB7"/>
<dbReference type="OrthoDB" id="431557at2759"/>
<reference evidence="4" key="4">
    <citation type="submission" date="2024-02" db="EMBL/GenBank/DDBJ databases">
        <title>Comparative genomics of Cryptococcus and Kwoniella reveals pathogenesis evolution and contrasting modes of karyotype evolution via chromosome fusion or intercentromeric recombination.</title>
        <authorList>
            <person name="Coelho M.A."/>
            <person name="David-Palma M."/>
            <person name="Shea T."/>
            <person name="Bowers K."/>
            <person name="McGinley-Smith S."/>
            <person name="Mohammad A.W."/>
            <person name="Gnirke A."/>
            <person name="Yurkov A.M."/>
            <person name="Nowrousian M."/>
            <person name="Sun S."/>
            <person name="Cuomo C.A."/>
            <person name="Heitman J."/>
        </authorList>
    </citation>
    <scope>NUCLEOTIDE SEQUENCE</scope>
    <source>
        <strain evidence="4">CBS 10118</strain>
    </source>
</reference>
<dbReference type="STRING" id="1296100.A0A1B9FUB7"/>
<dbReference type="PANTHER" id="PTHR22775:SF3">
    <property type="entry name" value="SORTING NEXIN-13"/>
    <property type="match status" value="1"/>
</dbReference>
<dbReference type="RefSeq" id="XP_019043439.1">
    <property type="nucleotide sequence ID" value="XM_019194603.1"/>
</dbReference>
<dbReference type="PANTHER" id="PTHR22775">
    <property type="entry name" value="SORTING NEXIN"/>
    <property type="match status" value="1"/>
</dbReference>
<dbReference type="EMBL" id="CP144548">
    <property type="protein sequence ID" value="WVW86824.1"/>
    <property type="molecule type" value="Genomic_DNA"/>
</dbReference>
<dbReference type="KEGG" id="kbi:30212415"/>
<reference evidence="4" key="2">
    <citation type="submission" date="2013-07" db="EMBL/GenBank/DDBJ databases">
        <authorList>
            <consortium name="The Broad Institute Genome Sequencing Platform"/>
            <person name="Cuomo C."/>
            <person name="Litvintseva A."/>
            <person name="Chen Y."/>
            <person name="Heitman J."/>
            <person name="Sun S."/>
            <person name="Springer D."/>
            <person name="Dromer F."/>
            <person name="Young S.K."/>
            <person name="Zeng Q."/>
            <person name="Gargeya S."/>
            <person name="Fitzgerald M."/>
            <person name="Abouelleil A."/>
            <person name="Alvarado L."/>
            <person name="Berlin A.M."/>
            <person name="Chapman S.B."/>
            <person name="Dewar J."/>
            <person name="Goldberg J."/>
            <person name="Griggs A."/>
            <person name="Gujja S."/>
            <person name="Hansen M."/>
            <person name="Howarth C."/>
            <person name="Imamovic A."/>
            <person name="Larimer J."/>
            <person name="McCowan C."/>
            <person name="Murphy C."/>
            <person name="Pearson M."/>
            <person name="Priest M."/>
            <person name="Roberts A."/>
            <person name="Saif S."/>
            <person name="Shea T."/>
            <person name="Sykes S."/>
            <person name="Wortman J."/>
            <person name="Nusbaum C."/>
            <person name="Birren B."/>
        </authorList>
    </citation>
    <scope>NUCLEOTIDE SEQUENCE</scope>
    <source>
        <strain evidence="4">CBS 10118</strain>
    </source>
</reference>
<feature type="compositionally biased region" description="Pro residues" evidence="1">
    <location>
        <begin position="257"/>
        <end position="267"/>
    </location>
</feature>
<feature type="compositionally biased region" description="Basic and acidic residues" evidence="1">
    <location>
        <begin position="269"/>
        <end position="280"/>
    </location>
</feature>
<accession>A0A1B9FUB7</accession>
<dbReference type="VEuPathDB" id="FungiDB:I302_08016"/>
<name>A0A1B9FUB7_9TREE</name>